<keyword evidence="1" id="KW-0285">Flavoprotein</keyword>
<dbReference type="InterPro" id="IPR024719">
    <property type="entry name" value="HpaB/PvcC/4-BUDH_C"/>
</dbReference>
<dbReference type="InterPro" id="IPR024674">
    <property type="entry name" value="HpaB/PvcC/4-BUDH_N"/>
</dbReference>
<dbReference type="InterPro" id="IPR009100">
    <property type="entry name" value="AcylCoA_DH/oxidase_NM_dom_sf"/>
</dbReference>
<dbReference type="SUPFAM" id="SSF47203">
    <property type="entry name" value="Acyl-CoA dehydrogenase C-terminal domain-like"/>
    <property type="match status" value="1"/>
</dbReference>
<feature type="domain" description="HpaB/PvcC/4-BUDH C-terminal" evidence="4">
    <location>
        <begin position="148"/>
        <end position="317"/>
    </location>
</feature>
<evidence type="ECO:0000259" key="5">
    <source>
        <dbReference type="Pfam" id="PF11794"/>
    </source>
</evidence>
<protein>
    <recommendedName>
        <fullName evidence="8">4-hydroxyphenylacetate 3-monooxygenase</fullName>
    </recommendedName>
</protein>
<dbReference type="AlphaFoldDB" id="A0A917Q700"/>
<evidence type="ECO:0000259" key="4">
    <source>
        <dbReference type="Pfam" id="PF03241"/>
    </source>
</evidence>
<evidence type="ECO:0000256" key="2">
    <source>
        <dbReference type="ARBA" id="ARBA00022827"/>
    </source>
</evidence>
<keyword evidence="3" id="KW-0560">Oxidoreductase</keyword>
<dbReference type="Gene3D" id="1.20.140.10">
    <property type="entry name" value="Butyryl-CoA Dehydrogenase, subunit A, domain 3"/>
    <property type="match status" value="1"/>
</dbReference>
<dbReference type="Pfam" id="PF03241">
    <property type="entry name" value="HpaB"/>
    <property type="match status" value="1"/>
</dbReference>
<dbReference type="Pfam" id="PF11794">
    <property type="entry name" value="HpaB_N"/>
    <property type="match status" value="1"/>
</dbReference>
<feature type="domain" description="HpaB/PvcC/4-BUDH N-terminal" evidence="5">
    <location>
        <begin position="1"/>
        <end position="139"/>
    </location>
</feature>
<reference evidence="6 7" key="1">
    <citation type="journal article" date="2014" name="Int. J. Syst. Evol. Microbiol.">
        <title>Complete genome sequence of Corynebacterium casei LMG S-19264T (=DSM 44701T), isolated from a smear-ripened cheese.</title>
        <authorList>
            <consortium name="US DOE Joint Genome Institute (JGI-PGF)"/>
            <person name="Walter F."/>
            <person name="Albersmeier A."/>
            <person name="Kalinowski J."/>
            <person name="Ruckert C."/>
        </authorList>
    </citation>
    <scope>NUCLEOTIDE SEQUENCE [LARGE SCALE GENOMIC DNA]</scope>
    <source>
        <strain evidence="6 7">CGMCC 1.9161</strain>
    </source>
</reference>
<evidence type="ECO:0000256" key="3">
    <source>
        <dbReference type="ARBA" id="ARBA00023002"/>
    </source>
</evidence>
<dbReference type="GO" id="GO:0016627">
    <property type="term" value="F:oxidoreductase activity, acting on the CH-CH group of donors"/>
    <property type="evidence" value="ECO:0007669"/>
    <property type="project" value="InterPro"/>
</dbReference>
<proteinExistence type="predicted"/>
<dbReference type="SUPFAM" id="SSF56645">
    <property type="entry name" value="Acyl-CoA dehydrogenase NM domain-like"/>
    <property type="match status" value="1"/>
</dbReference>
<keyword evidence="7" id="KW-1185">Reference proteome</keyword>
<organism evidence="6 7">
    <name type="scientific">Salinarimonas ramus</name>
    <dbReference type="NCBI Taxonomy" id="690164"/>
    <lineage>
        <taxon>Bacteria</taxon>
        <taxon>Pseudomonadati</taxon>
        <taxon>Pseudomonadota</taxon>
        <taxon>Alphaproteobacteria</taxon>
        <taxon>Hyphomicrobiales</taxon>
        <taxon>Salinarimonadaceae</taxon>
        <taxon>Salinarimonas</taxon>
    </lineage>
</organism>
<dbReference type="PANTHER" id="PTHR36117:SF3">
    <property type="entry name" value="4-HYDROXYPHENYLACETATE 3-MONOOXYGENASE-RELATED"/>
    <property type="match status" value="1"/>
</dbReference>
<dbReference type="InterPro" id="IPR036250">
    <property type="entry name" value="AcylCo_DH-like_C"/>
</dbReference>
<accession>A0A917Q700</accession>
<comment type="caution">
    <text evidence="6">The sequence shown here is derived from an EMBL/GenBank/DDBJ whole genome shotgun (WGS) entry which is preliminary data.</text>
</comment>
<gene>
    <name evidence="6" type="ORF">GCM10011322_19090</name>
</gene>
<dbReference type="Gene3D" id="2.40.110.10">
    <property type="entry name" value="Butyryl-CoA Dehydrogenase, subunit A, domain 2"/>
    <property type="match status" value="1"/>
</dbReference>
<evidence type="ECO:0000256" key="1">
    <source>
        <dbReference type="ARBA" id="ARBA00022630"/>
    </source>
</evidence>
<dbReference type="InterPro" id="IPR004925">
    <property type="entry name" value="HpaB/PvcC/4-BUDH"/>
</dbReference>
<name>A0A917Q700_9HYPH</name>
<dbReference type="Proteomes" id="UP000600449">
    <property type="component" value="Unassembled WGS sequence"/>
</dbReference>
<evidence type="ECO:0000313" key="7">
    <source>
        <dbReference type="Proteomes" id="UP000600449"/>
    </source>
</evidence>
<dbReference type="SUPFAM" id="SSF52777">
    <property type="entry name" value="CoA-dependent acyltransferases"/>
    <property type="match status" value="1"/>
</dbReference>
<evidence type="ECO:0008006" key="8">
    <source>
        <dbReference type="Google" id="ProtNLM"/>
    </source>
</evidence>
<keyword evidence="2" id="KW-0274">FAD</keyword>
<dbReference type="InterPro" id="IPR046373">
    <property type="entry name" value="Acyl-CoA_Oxase/DH_mid-dom_sf"/>
</dbReference>
<evidence type="ECO:0000313" key="6">
    <source>
        <dbReference type="EMBL" id="GGK32565.1"/>
    </source>
</evidence>
<dbReference type="EMBL" id="BMMF01000005">
    <property type="protein sequence ID" value="GGK32565.1"/>
    <property type="molecule type" value="Genomic_DNA"/>
</dbReference>
<sequence>MRAYHAHVRDRDLCLTHTLLNPRPNKHVGAARQDIPEMAAHVVRERDDGIVLRGARLLATLPMADEIAVFPARMVEPGEESARFAFGVAIPTASPGLRFVCRDSVDHGFDRRDHPLASCFEEMDAVVLFDDVHMLWERVSCYRDVEACNGVYPATGANAHMAHQVVCKTIAKTEYLLGLVSLLVEGADLGAFQHVHEKLTEIWVNLEVVKALKLAAETGAARNEFGLVVPAWDPLDSVRNLYPRLYPRMIEIVQQIGASGLVAMPTRADLDGPLGEEIRFYYQGARLEAQERIPLYRSAWDTAVSSFGSRQVLYERYRVCFALRITGALDREALCRALDRLRARHESLRAGSSST</sequence>
<dbReference type="PANTHER" id="PTHR36117">
    <property type="entry name" value="4-HYDROXYPHENYLACETATE 3-MONOOXYGENASE-RELATED"/>
    <property type="match status" value="1"/>
</dbReference>
<dbReference type="RefSeq" id="WP_188912128.1">
    <property type="nucleotide sequence ID" value="NZ_BMMF01000005.1"/>
</dbReference>